<dbReference type="KEGG" id="cak:Caul_0927"/>
<reference evidence="1" key="1">
    <citation type="submission" date="2008-01" db="EMBL/GenBank/DDBJ databases">
        <title>Complete sequence of chromosome of Caulobacter sp. K31.</title>
        <authorList>
            <consortium name="US DOE Joint Genome Institute"/>
            <person name="Copeland A."/>
            <person name="Lucas S."/>
            <person name="Lapidus A."/>
            <person name="Barry K."/>
            <person name="Glavina del Rio T."/>
            <person name="Dalin E."/>
            <person name="Tice H."/>
            <person name="Pitluck S."/>
            <person name="Bruce D."/>
            <person name="Goodwin L."/>
            <person name="Thompson L.S."/>
            <person name="Brettin T."/>
            <person name="Detter J.C."/>
            <person name="Han C."/>
            <person name="Schmutz J."/>
            <person name="Larimer F."/>
            <person name="Land M."/>
            <person name="Hauser L."/>
            <person name="Kyrpides N."/>
            <person name="Kim E."/>
            <person name="Stephens C."/>
            <person name="Richardson P."/>
        </authorList>
    </citation>
    <scope>NUCLEOTIDE SEQUENCE [LARGE SCALE GENOMIC DNA]</scope>
    <source>
        <strain evidence="1">K31</strain>
    </source>
</reference>
<accession>B0SVL9</accession>
<dbReference type="SUPFAM" id="SSF54909">
    <property type="entry name" value="Dimeric alpha+beta barrel"/>
    <property type="match status" value="1"/>
</dbReference>
<sequence length="117" mass="12730">MHDRGMTKYLISFPSEALVLTQEDFPIVSAAARAVIEDAKAAGVYVFGGGINEQVDPVLVSREGELSTEIYPGSRLKGGFTVLELPTRADAVEWATKMAVACRCAQELREFMYDPAS</sequence>
<dbReference type="AlphaFoldDB" id="B0SVL9"/>
<dbReference type="eggNOG" id="COG3795">
    <property type="taxonomic scope" value="Bacteria"/>
</dbReference>
<name>B0SVL9_CAUSK</name>
<evidence type="ECO:0008006" key="2">
    <source>
        <dbReference type="Google" id="ProtNLM"/>
    </source>
</evidence>
<protein>
    <recommendedName>
        <fullName evidence="2">Transcription initiation protein</fullName>
    </recommendedName>
</protein>
<dbReference type="Gene3D" id="3.30.70.1060">
    <property type="entry name" value="Dimeric alpha+beta barrel"/>
    <property type="match status" value="1"/>
</dbReference>
<dbReference type="HOGENOM" id="CLU_130902_3_0_5"/>
<organism evidence="1">
    <name type="scientific">Caulobacter sp. (strain K31)</name>
    <dbReference type="NCBI Taxonomy" id="366602"/>
    <lineage>
        <taxon>Bacteria</taxon>
        <taxon>Pseudomonadati</taxon>
        <taxon>Pseudomonadota</taxon>
        <taxon>Alphaproteobacteria</taxon>
        <taxon>Caulobacterales</taxon>
        <taxon>Caulobacteraceae</taxon>
        <taxon>Caulobacter</taxon>
    </lineage>
</organism>
<dbReference type="InterPro" id="IPR011008">
    <property type="entry name" value="Dimeric_a/b-barrel"/>
</dbReference>
<dbReference type="EMBL" id="CP000927">
    <property type="protein sequence ID" value="ABZ70058.1"/>
    <property type="molecule type" value="Genomic_DNA"/>
</dbReference>
<proteinExistence type="predicted"/>
<evidence type="ECO:0000313" key="1">
    <source>
        <dbReference type="EMBL" id="ABZ70058.1"/>
    </source>
</evidence>
<dbReference type="STRING" id="366602.Caul_0927"/>
<gene>
    <name evidence="1" type="ordered locus">Caul_0927</name>
</gene>